<feature type="transmembrane region" description="Helical" evidence="12">
    <location>
        <begin position="107"/>
        <end position="128"/>
    </location>
</feature>
<dbReference type="Gene3D" id="3.40.50.1000">
    <property type="entry name" value="HAD superfamily/HAD-like"/>
    <property type="match status" value="1"/>
</dbReference>
<evidence type="ECO:0000313" key="17">
    <source>
        <dbReference type="Proteomes" id="UP001044222"/>
    </source>
</evidence>
<proteinExistence type="inferred from homology"/>
<evidence type="ECO:0000256" key="4">
    <source>
        <dbReference type="ARBA" id="ARBA00022692"/>
    </source>
</evidence>
<protein>
    <recommendedName>
        <fullName evidence="12">Mitochondrial import inner membrane translocase subunit TIM50</fullName>
    </recommendedName>
</protein>
<dbReference type="InterPro" id="IPR023214">
    <property type="entry name" value="HAD_sf"/>
</dbReference>
<evidence type="ECO:0000256" key="8">
    <source>
        <dbReference type="ARBA" id="ARBA00022989"/>
    </source>
</evidence>
<keyword evidence="11 12" id="KW-0472">Membrane</keyword>
<dbReference type="GO" id="GO:0015031">
    <property type="term" value="P:protein transport"/>
    <property type="evidence" value="ECO:0007669"/>
    <property type="project" value="UniProtKB-KW"/>
</dbReference>
<evidence type="ECO:0000256" key="11">
    <source>
        <dbReference type="ARBA" id="ARBA00023136"/>
    </source>
</evidence>
<comment type="subcellular location">
    <subcellularLocation>
        <location evidence="1 12">Mitochondrion inner membrane</location>
        <topology evidence="1 12">Single-pass membrane protein</topology>
    </subcellularLocation>
</comment>
<feature type="region of interest" description="Disordered" evidence="14">
    <location>
        <begin position="66"/>
        <end position="99"/>
    </location>
</feature>
<dbReference type="InterPro" id="IPR036412">
    <property type="entry name" value="HAD-like_sf"/>
</dbReference>
<dbReference type="SUPFAM" id="SSF56784">
    <property type="entry name" value="HAD-like"/>
    <property type="match status" value="1"/>
</dbReference>
<evidence type="ECO:0000313" key="16">
    <source>
        <dbReference type="EMBL" id="KAG5837296.1"/>
    </source>
</evidence>
<feature type="coiled-coil region" evidence="13">
    <location>
        <begin position="353"/>
        <end position="380"/>
    </location>
</feature>
<evidence type="ECO:0000256" key="3">
    <source>
        <dbReference type="ARBA" id="ARBA00022448"/>
    </source>
</evidence>
<evidence type="ECO:0000256" key="14">
    <source>
        <dbReference type="SAM" id="MobiDB-lite"/>
    </source>
</evidence>
<evidence type="ECO:0000256" key="9">
    <source>
        <dbReference type="ARBA" id="ARBA00023010"/>
    </source>
</evidence>
<keyword evidence="3 12" id="KW-0813">Transport</keyword>
<dbReference type="EMBL" id="JAFIRN010000013">
    <property type="protein sequence ID" value="KAG5837296.1"/>
    <property type="molecule type" value="Genomic_DNA"/>
</dbReference>
<keyword evidence="17" id="KW-1185">Reference proteome</keyword>
<evidence type="ECO:0000256" key="2">
    <source>
        <dbReference type="ARBA" id="ARBA00006344"/>
    </source>
</evidence>
<reference evidence="16" key="1">
    <citation type="submission" date="2021-01" db="EMBL/GenBank/DDBJ databases">
        <title>A chromosome-scale assembly of European eel, Anguilla anguilla.</title>
        <authorList>
            <person name="Henkel C."/>
            <person name="Jong-Raadsen S.A."/>
            <person name="Dufour S."/>
            <person name="Weltzien F.-A."/>
            <person name="Palstra A.P."/>
            <person name="Pelster B."/>
            <person name="Spaink H.P."/>
            <person name="Van Den Thillart G.E."/>
            <person name="Jansen H."/>
            <person name="Zahm M."/>
            <person name="Klopp C."/>
            <person name="Cedric C."/>
            <person name="Louis A."/>
            <person name="Berthelot C."/>
            <person name="Parey E."/>
            <person name="Roest Crollius H."/>
            <person name="Montfort J."/>
            <person name="Robinson-Rechavi M."/>
            <person name="Bucao C."/>
            <person name="Bouchez O."/>
            <person name="Gislard M."/>
            <person name="Lluch J."/>
            <person name="Milhes M."/>
            <person name="Lampietro C."/>
            <person name="Lopez Roques C."/>
            <person name="Donnadieu C."/>
            <person name="Braasch I."/>
            <person name="Desvignes T."/>
            <person name="Postlethwait J."/>
            <person name="Bobe J."/>
            <person name="Guiguen Y."/>
            <person name="Dirks R."/>
        </authorList>
    </citation>
    <scope>NUCLEOTIDE SEQUENCE</scope>
    <source>
        <strain evidence="16">Tag_6206</strain>
        <tissue evidence="16">Liver</tissue>
    </source>
</reference>
<feature type="domain" description="FCP1 homology" evidence="15">
    <location>
        <begin position="184"/>
        <end position="327"/>
    </location>
</feature>
<evidence type="ECO:0000256" key="7">
    <source>
        <dbReference type="ARBA" id="ARBA00022946"/>
    </source>
</evidence>
<evidence type="ECO:0000256" key="1">
    <source>
        <dbReference type="ARBA" id="ARBA00004434"/>
    </source>
</evidence>
<dbReference type="AlphaFoldDB" id="A0A9D3RP53"/>
<keyword evidence="5" id="KW-0999">Mitochondrion inner membrane</keyword>
<evidence type="ECO:0000256" key="13">
    <source>
        <dbReference type="SAM" id="Coils"/>
    </source>
</evidence>
<comment type="similarity">
    <text evidence="2 12">Belongs to the TIM50 family.</text>
</comment>
<dbReference type="FunFam" id="3.40.50.1000:FF:000019">
    <property type="entry name" value="Mitochondrial import inner membrane translocase subunit TIM50"/>
    <property type="match status" value="1"/>
</dbReference>
<evidence type="ECO:0000259" key="15">
    <source>
        <dbReference type="PROSITE" id="PS50969"/>
    </source>
</evidence>
<evidence type="ECO:0000256" key="5">
    <source>
        <dbReference type="ARBA" id="ARBA00022792"/>
    </source>
</evidence>
<dbReference type="InterPro" id="IPR004274">
    <property type="entry name" value="FCP1_dom"/>
</dbReference>
<keyword evidence="7 12" id="KW-0809">Transit peptide</keyword>
<keyword evidence="9 12" id="KW-0811">Translocation</keyword>
<keyword evidence="4 12" id="KW-0812">Transmembrane</keyword>
<evidence type="ECO:0000256" key="6">
    <source>
        <dbReference type="ARBA" id="ARBA00022927"/>
    </source>
</evidence>
<name>A0A9D3RP53_ANGAN</name>
<dbReference type="InterPro" id="IPR050365">
    <property type="entry name" value="TIM50"/>
</dbReference>
<accession>A0A9D3RP53</accession>
<dbReference type="CDD" id="cd07521">
    <property type="entry name" value="HAD_FCP1-like"/>
    <property type="match status" value="1"/>
</dbReference>
<comment type="function">
    <text evidence="12">Essential component of the TIM23 complex, a complex that mediates the translocation of transit peptide-containing proteins across the mitochondrial inner membrane.</text>
</comment>
<evidence type="ECO:0000256" key="12">
    <source>
        <dbReference type="RuleBase" id="RU365079"/>
    </source>
</evidence>
<keyword evidence="6 12" id="KW-0653">Protein transport</keyword>
<dbReference type="Pfam" id="PF03031">
    <property type="entry name" value="NIF"/>
    <property type="match status" value="1"/>
</dbReference>
<dbReference type="GO" id="GO:0005744">
    <property type="term" value="C:TIM23 mitochondrial import inner membrane translocase complex"/>
    <property type="evidence" value="ECO:0007669"/>
    <property type="project" value="UniProtKB-UniRule"/>
</dbReference>
<sequence>MSAVSVYPMCVRASRGLLRLGNGIRGGSTPAVLDLIRTLSADRPAGGESSGTGGLAQAILQERLLQQQKSQGQPPPEGEGDGDPDKKQQDQSEDKKQKENTAYAKKVVLRLAGLMGLGSAVGMVYIFGSNSVDEQGNKIPDEFDSDVPVIQQLKRTFKYFQDYRQMIIEPTSPKLLPDPLKEPYYQPPYTLVLELTDVLLHPEWSLATGWRFKKRPGIEYLFQQLAPLYEIVIFTAETGMTAYPLIDSIDPQGFVMYRLFRDATRYMEGHHVKDVSCLNRDTSKVIVVDCKREAFSLQPFNGMALRKWDGNSEDRTLYDLATFLKTIAVSGVEDVRTVLENYAHEEDPIEAFKRRQAQLAEEEEQRLAELSKQKKQSLSLGSIASRFWSRSKQQ</sequence>
<keyword evidence="13" id="KW-0175">Coiled coil</keyword>
<comment type="subunit">
    <text evidence="12">Component of the TIM23 complex.</text>
</comment>
<feature type="compositionally biased region" description="Basic and acidic residues" evidence="14">
    <location>
        <begin position="83"/>
        <end position="99"/>
    </location>
</feature>
<keyword evidence="8 12" id="KW-1133">Transmembrane helix</keyword>
<gene>
    <name evidence="16" type="ORF">ANANG_G00237800</name>
</gene>
<comment type="caution">
    <text evidence="16">The sequence shown here is derived from an EMBL/GenBank/DDBJ whole genome shotgun (WGS) entry which is preliminary data.</text>
</comment>
<dbReference type="PANTHER" id="PTHR12210">
    <property type="entry name" value="DULLARD PROTEIN PHOSPHATASE"/>
    <property type="match status" value="1"/>
</dbReference>
<organism evidence="16 17">
    <name type="scientific">Anguilla anguilla</name>
    <name type="common">European freshwater eel</name>
    <name type="synonym">Muraena anguilla</name>
    <dbReference type="NCBI Taxonomy" id="7936"/>
    <lineage>
        <taxon>Eukaryota</taxon>
        <taxon>Metazoa</taxon>
        <taxon>Chordata</taxon>
        <taxon>Craniata</taxon>
        <taxon>Vertebrata</taxon>
        <taxon>Euteleostomi</taxon>
        <taxon>Actinopterygii</taxon>
        <taxon>Neopterygii</taxon>
        <taxon>Teleostei</taxon>
        <taxon>Anguilliformes</taxon>
        <taxon>Anguillidae</taxon>
        <taxon>Anguilla</taxon>
    </lineage>
</organism>
<evidence type="ECO:0000256" key="10">
    <source>
        <dbReference type="ARBA" id="ARBA00023128"/>
    </source>
</evidence>
<dbReference type="SMART" id="SM00577">
    <property type="entry name" value="CPDc"/>
    <property type="match status" value="1"/>
</dbReference>
<keyword evidence="10 12" id="KW-0496">Mitochondrion</keyword>
<dbReference type="PROSITE" id="PS50969">
    <property type="entry name" value="FCP1"/>
    <property type="match status" value="1"/>
</dbReference>
<dbReference type="Proteomes" id="UP001044222">
    <property type="component" value="Chromosome 13"/>
</dbReference>